<dbReference type="Pfam" id="PF00532">
    <property type="entry name" value="Peripla_BP_1"/>
    <property type="match status" value="1"/>
</dbReference>
<name>A0A6G9J6Q6_9BACL</name>
<dbReference type="EMBL" id="JACICZ010000001">
    <property type="protein sequence ID" value="MBB3867141.1"/>
    <property type="molecule type" value="Genomic_DNA"/>
</dbReference>
<dbReference type="InterPro" id="IPR028082">
    <property type="entry name" value="Peripla_BP_I"/>
</dbReference>
<dbReference type="Pfam" id="PF00356">
    <property type="entry name" value="LacI"/>
    <property type="match status" value="1"/>
</dbReference>
<dbReference type="Gene3D" id="3.40.50.2300">
    <property type="match status" value="2"/>
</dbReference>
<evidence type="ECO:0000256" key="1">
    <source>
        <dbReference type="ARBA" id="ARBA00023015"/>
    </source>
</evidence>
<protein>
    <submittedName>
        <fullName evidence="4">DNA-binding LacI/PurR family transcriptional regulator</fullName>
    </submittedName>
</protein>
<comment type="caution">
    <text evidence="4">The sequence shown here is derived from an EMBL/GenBank/DDBJ whole genome shotgun (WGS) entry which is preliminary data.</text>
</comment>
<dbReference type="PANTHER" id="PTHR30146">
    <property type="entry name" value="LACI-RELATED TRANSCRIPTIONAL REPRESSOR"/>
    <property type="match status" value="1"/>
</dbReference>
<reference evidence="4 5" key="1">
    <citation type="submission" date="2020-08" db="EMBL/GenBank/DDBJ databases">
        <title>Genomic Encyclopedia of Type Strains, Phase IV (KMG-IV): sequencing the most valuable type-strain genomes for metagenomic binning, comparative biology and taxonomic classification.</title>
        <authorList>
            <person name="Goeker M."/>
        </authorList>
    </citation>
    <scope>NUCLEOTIDE SEQUENCE [LARGE SCALE GENOMIC DNA]</scope>
    <source>
        <strain evidence="4 5">DSM 14590</strain>
    </source>
</reference>
<dbReference type="AlphaFoldDB" id="A0A6G9J6Q6"/>
<dbReference type="PROSITE" id="PS50932">
    <property type="entry name" value="HTH_LACI_2"/>
    <property type="match status" value="1"/>
</dbReference>
<dbReference type="Gene3D" id="1.10.260.40">
    <property type="entry name" value="lambda repressor-like DNA-binding domains"/>
    <property type="match status" value="1"/>
</dbReference>
<proteinExistence type="predicted"/>
<dbReference type="CDD" id="cd01392">
    <property type="entry name" value="HTH_LacI"/>
    <property type="match status" value="1"/>
</dbReference>
<keyword evidence="2 4" id="KW-0238">DNA-binding</keyword>
<evidence type="ECO:0000256" key="3">
    <source>
        <dbReference type="ARBA" id="ARBA00023163"/>
    </source>
</evidence>
<dbReference type="PRINTS" id="PR00036">
    <property type="entry name" value="HTHLACI"/>
</dbReference>
<dbReference type="GO" id="GO:0003700">
    <property type="term" value="F:DNA-binding transcription factor activity"/>
    <property type="evidence" value="ECO:0007669"/>
    <property type="project" value="TreeGrafter"/>
</dbReference>
<gene>
    <name evidence="4" type="ORF">HNR78_000015</name>
</gene>
<dbReference type="SUPFAM" id="SSF53822">
    <property type="entry name" value="Periplasmic binding protein-like I"/>
    <property type="match status" value="1"/>
</dbReference>
<sequence>MTTIRDIAKKAKVSPATVSRVLNNDQTLSMSEETRKRILEIAVQLKYKPMRVRQQQSKRNTSKEHIEIGLLLWCSQQDEFNDLYFLSIREGIEKQCLDLGIHITKIIRMTDPKNDADLYASKLDGMIIVGEIDPKSLVNMFHKEDRLVFVNYSPDERHYDAVVSDFCQATELAISHLLQHGHKKIGFIGGKEHIRQFGSYQITEIEGQRLK</sequence>
<dbReference type="PANTHER" id="PTHR30146:SF149">
    <property type="entry name" value="HTH-TYPE TRANSCRIPTIONAL REGULATOR EBGR"/>
    <property type="match status" value="1"/>
</dbReference>
<keyword evidence="1" id="KW-0805">Transcription regulation</keyword>
<dbReference type="InterPro" id="IPR001761">
    <property type="entry name" value="Peripla_BP/Lac1_sug-bd_dom"/>
</dbReference>
<keyword evidence="3" id="KW-0804">Transcription</keyword>
<dbReference type="GO" id="GO:0000976">
    <property type="term" value="F:transcription cis-regulatory region binding"/>
    <property type="evidence" value="ECO:0007669"/>
    <property type="project" value="TreeGrafter"/>
</dbReference>
<keyword evidence="5" id="KW-1185">Reference proteome</keyword>
<dbReference type="Proteomes" id="UP000613002">
    <property type="component" value="Unassembled WGS sequence"/>
</dbReference>
<dbReference type="SMART" id="SM00354">
    <property type="entry name" value="HTH_LACI"/>
    <property type="match status" value="1"/>
</dbReference>
<dbReference type="InterPro" id="IPR000843">
    <property type="entry name" value="HTH_LacI"/>
</dbReference>
<accession>A0A6G9J6Q6</accession>
<organism evidence="4 5">
    <name type="scientific">Parageobacillus toebii NBRC 107807</name>
    <dbReference type="NCBI Taxonomy" id="1223503"/>
    <lineage>
        <taxon>Bacteria</taxon>
        <taxon>Bacillati</taxon>
        <taxon>Bacillota</taxon>
        <taxon>Bacilli</taxon>
        <taxon>Bacillales</taxon>
        <taxon>Anoxybacillaceae</taxon>
        <taxon>Parageobacillus</taxon>
    </lineage>
</organism>
<dbReference type="PROSITE" id="PS00356">
    <property type="entry name" value="HTH_LACI_1"/>
    <property type="match status" value="1"/>
</dbReference>
<evidence type="ECO:0000313" key="5">
    <source>
        <dbReference type="Proteomes" id="UP000613002"/>
    </source>
</evidence>
<dbReference type="SUPFAM" id="SSF47413">
    <property type="entry name" value="lambda repressor-like DNA-binding domains"/>
    <property type="match status" value="1"/>
</dbReference>
<dbReference type="InterPro" id="IPR010982">
    <property type="entry name" value="Lambda_DNA-bd_dom_sf"/>
</dbReference>
<evidence type="ECO:0000313" key="4">
    <source>
        <dbReference type="EMBL" id="MBB3867141.1"/>
    </source>
</evidence>
<evidence type="ECO:0000256" key="2">
    <source>
        <dbReference type="ARBA" id="ARBA00023125"/>
    </source>
</evidence>
<dbReference type="RefSeq" id="WP_082805400.1">
    <property type="nucleotide sequence ID" value="NZ_BDAQ01000001.1"/>
</dbReference>